<dbReference type="EMBL" id="WMIB01000001">
    <property type="protein sequence ID" value="MTH52045.1"/>
    <property type="molecule type" value="Genomic_DNA"/>
</dbReference>
<evidence type="ECO:0000313" key="4">
    <source>
        <dbReference type="EMBL" id="MTH52045.1"/>
    </source>
</evidence>
<comment type="caution">
    <text evidence="4">The sequence shown here is derived from an EMBL/GenBank/DDBJ whole genome shotgun (WGS) entry which is preliminary data.</text>
</comment>
<evidence type="ECO:0000313" key="5">
    <source>
        <dbReference type="Proteomes" id="UP000434639"/>
    </source>
</evidence>
<feature type="domain" description="RmlD-like substrate binding" evidence="3">
    <location>
        <begin position="1"/>
        <end position="232"/>
    </location>
</feature>
<dbReference type="PANTHER" id="PTHR10491:SF4">
    <property type="entry name" value="METHIONINE ADENOSYLTRANSFERASE 2 SUBUNIT BETA"/>
    <property type="match status" value="1"/>
</dbReference>
<protein>
    <recommendedName>
        <fullName evidence="2">dTDP-4-dehydrorhamnose reductase</fullName>
        <ecNumber evidence="2">1.1.1.133</ecNumber>
    </recommendedName>
</protein>
<dbReference type="InterPro" id="IPR005913">
    <property type="entry name" value="dTDP_dehydrorham_reduct"/>
</dbReference>
<dbReference type="EC" id="1.1.1.133" evidence="2"/>
<keyword evidence="2" id="KW-0521">NADP</keyword>
<proteinExistence type="inferred from homology"/>
<dbReference type="UniPathway" id="UPA00124"/>
<dbReference type="SUPFAM" id="SSF51735">
    <property type="entry name" value="NAD(P)-binding Rossmann-fold domains"/>
    <property type="match status" value="1"/>
</dbReference>
<accession>A0A7X2S2G5</accession>
<reference evidence="4 5" key="1">
    <citation type="journal article" date="2017" name="Int. J. Syst. Evol. Microbiol.">
        <title>Bacillus mangrovi sp. nov., isolated from a sediment sample from a mangrove forest.</title>
        <authorList>
            <person name="Gupta V."/>
            <person name="Singh P.K."/>
            <person name="Korpole S."/>
            <person name="Tanuku N.R.S."/>
            <person name="Pinnaka A.K."/>
        </authorList>
    </citation>
    <scope>NUCLEOTIDE SEQUENCE [LARGE SCALE GENOMIC DNA]</scope>
    <source>
        <strain evidence="4 5">KCTC 33872</strain>
    </source>
</reference>
<name>A0A7X2S2G5_9BACI</name>
<dbReference type="RefSeq" id="WP_155110591.1">
    <property type="nucleotide sequence ID" value="NZ_WMIB01000001.1"/>
</dbReference>
<evidence type="ECO:0000256" key="1">
    <source>
        <dbReference type="ARBA" id="ARBA00010944"/>
    </source>
</evidence>
<keyword evidence="2" id="KW-0560">Oxidoreductase</keyword>
<dbReference type="GO" id="GO:0008831">
    <property type="term" value="F:dTDP-4-dehydrorhamnose reductase activity"/>
    <property type="evidence" value="ECO:0007669"/>
    <property type="project" value="UniProtKB-EC"/>
</dbReference>
<evidence type="ECO:0000259" key="3">
    <source>
        <dbReference type="Pfam" id="PF04321"/>
    </source>
</evidence>
<comment type="function">
    <text evidence="2">Catalyzes the reduction of dTDP-6-deoxy-L-lyxo-4-hexulose to yield dTDP-L-rhamnose.</text>
</comment>
<comment type="similarity">
    <text evidence="1 2">Belongs to the dTDP-4-dehydrorhamnose reductase family.</text>
</comment>
<dbReference type="CDD" id="cd05254">
    <property type="entry name" value="dTDP_HR_like_SDR_e"/>
    <property type="match status" value="1"/>
</dbReference>
<organism evidence="4 5">
    <name type="scientific">Metabacillus mangrovi</name>
    <dbReference type="NCBI Taxonomy" id="1491830"/>
    <lineage>
        <taxon>Bacteria</taxon>
        <taxon>Bacillati</taxon>
        <taxon>Bacillota</taxon>
        <taxon>Bacilli</taxon>
        <taxon>Bacillales</taxon>
        <taxon>Bacillaceae</taxon>
        <taxon>Metabacillus</taxon>
    </lineage>
</organism>
<dbReference type="OrthoDB" id="9803892at2"/>
<evidence type="ECO:0000256" key="2">
    <source>
        <dbReference type="RuleBase" id="RU364082"/>
    </source>
</evidence>
<dbReference type="Gene3D" id="3.40.50.720">
    <property type="entry name" value="NAD(P)-binding Rossmann-like Domain"/>
    <property type="match status" value="1"/>
</dbReference>
<gene>
    <name evidence="4" type="ORF">GKZ89_01395</name>
</gene>
<sequence length="275" mass="30925">MNILVLGGAGMAGHVIKDYFGSIPAFRVTYTTRDWTDTKGIYLNISNAHAIEEIIVAIKPDLVINCIGLLNSAAEEQPLAALQANSILPHQLVKLLNRQGGKLIHISTDCVFSGKKGNYSEQDTPDGTSFYAQSKRLGEIYDEPHLTIRTSIIGPERKANGIGLFSWFMKQHGEIKGYEQVFWNGVTTLELAKAIHRLAEADASGLYHLCNPSRISKYSLLKLFQETFNKEDVTILPDSEIVLDRTIVKTRTDMHYDVPSYETMLKELKHWMDRQ</sequence>
<dbReference type="Proteomes" id="UP000434639">
    <property type="component" value="Unassembled WGS sequence"/>
</dbReference>
<comment type="pathway">
    <text evidence="2">Carbohydrate biosynthesis; dTDP-L-rhamnose biosynthesis.</text>
</comment>
<dbReference type="Pfam" id="PF04321">
    <property type="entry name" value="RmlD_sub_bind"/>
    <property type="match status" value="1"/>
</dbReference>
<keyword evidence="5" id="KW-1185">Reference proteome</keyword>
<dbReference type="InterPro" id="IPR036291">
    <property type="entry name" value="NAD(P)-bd_dom_sf"/>
</dbReference>
<dbReference type="GO" id="GO:0019305">
    <property type="term" value="P:dTDP-rhamnose biosynthetic process"/>
    <property type="evidence" value="ECO:0007669"/>
    <property type="project" value="UniProtKB-UniPathway"/>
</dbReference>
<dbReference type="AlphaFoldDB" id="A0A7X2S2G5"/>
<dbReference type="InterPro" id="IPR029903">
    <property type="entry name" value="RmlD-like-bd"/>
</dbReference>
<dbReference type="GO" id="GO:0005829">
    <property type="term" value="C:cytosol"/>
    <property type="evidence" value="ECO:0007669"/>
    <property type="project" value="TreeGrafter"/>
</dbReference>
<dbReference type="PANTHER" id="PTHR10491">
    <property type="entry name" value="DTDP-4-DEHYDRORHAMNOSE REDUCTASE"/>
    <property type="match status" value="1"/>
</dbReference>